<keyword evidence="1" id="KW-0472">Membrane</keyword>
<organism evidence="3">
    <name type="scientific">Candidatus Kentrum sp. UNK</name>
    <dbReference type="NCBI Taxonomy" id="2126344"/>
    <lineage>
        <taxon>Bacteria</taxon>
        <taxon>Pseudomonadati</taxon>
        <taxon>Pseudomonadota</taxon>
        <taxon>Gammaproteobacteria</taxon>
        <taxon>Candidatus Kentrum</taxon>
    </lineage>
</organism>
<feature type="transmembrane region" description="Helical" evidence="1">
    <location>
        <begin position="138"/>
        <end position="157"/>
    </location>
</feature>
<feature type="transmembrane region" description="Helical" evidence="1">
    <location>
        <begin position="385"/>
        <end position="406"/>
    </location>
</feature>
<feature type="transmembrane region" description="Helical" evidence="1">
    <location>
        <begin position="478"/>
        <end position="497"/>
    </location>
</feature>
<keyword evidence="1" id="KW-1133">Transmembrane helix</keyword>
<evidence type="ECO:0000313" key="3">
    <source>
        <dbReference type="EMBL" id="VFK70938.1"/>
    </source>
</evidence>
<accession>A0A451AY06</accession>
<feature type="transmembrane region" description="Helical" evidence="1">
    <location>
        <begin position="163"/>
        <end position="181"/>
    </location>
</feature>
<evidence type="ECO:0000256" key="1">
    <source>
        <dbReference type="SAM" id="Phobius"/>
    </source>
</evidence>
<dbReference type="EMBL" id="CAADGD010000043">
    <property type="protein sequence ID" value="VFK70938.1"/>
    <property type="molecule type" value="Genomic_DNA"/>
</dbReference>
<protein>
    <submittedName>
        <fullName evidence="3">Uncharacterized protein</fullName>
    </submittedName>
</protein>
<proteinExistence type="predicted"/>
<feature type="transmembrane region" description="Helical" evidence="1">
    <location>
        <begin position="240"/>
        <end position="259"/>
    </location>
</feature>
<reference evidence="3" key="1">
    <citation type="submission" date="2019-02" db="EMBL/GenBank/DDBJ databases">
        <authorList>
            <person name="Gruber-Vodicka R. H."/>
            <person name="Seah K. B. B."/>
        </authorList>
    </citation>
    <scope>NUCLEOTIDE SEQUENCE</scope>
    <source>
        <strain evidence="3">BECK_BY19</strain>
        <strain evidence="2">BECK_BY8</strain>
    </source>
</reference>
<dbReference type="AlphaFoldDB" id="A0A451AY06"/>
<sequence length="637" mass="71988">MIKLSRKFLLIIKDIRRKNGKVKLSAFFFSGILLIVFLGLIATSTLSEDQHFGGDEPQYLYDASRIQALLWDDVNDFLPTIPPQFDGVARGPLAAMVNAFLFSDGDTQWVKLACYRSIIFVCSVFLIFIILKRFDVWAPLPFAILGVVATPTSFYLNLLYPEVIAGLIALVFFFLITKSVDAKRITASAQLSAISLSIVLLLLYVRYAPLILGLWIALIFSLAKEGSNIAEQFAKVKATLLSGGVAVMLTITIYLFLNLKLVLLNNFGTPLTSGQTLGIMRMDFLKIFAYLFDQNFGLLPYYPIFIFLFTPIFFLVKSDDSSRRAGIAALISSLIFYLTFGVIVSNGPGFEPPARYWVSAIPLLYIAIVVSVQWLYMRSLICGRIFLAVTAGSAFVWGAFVNAAFLTDFSLAYSNTGFSRIFQLLTEQGIDFRGILISIYEINKNYIVANDRYPIIYIIMLVGSVVILPVAIFKRAFIFFLATVCAIAFYVTLNYPAKINKVSLACEDVISINKGQPDGVDDIVLDIYSSDPIFIYDTAIFAQGKKALMYSTFPKHHHMVWPIWTWGQFGDLKLLKRNDERKRFTTSYTIVVNNKYGMRHQIFDNLFYISFGIQNIFGTQFKYWVPVRLENTCFYDE</sequence>
<name>A0A451AY06_9GAMM</name>
<feature type="transmembrane region" description="Helical" evidence="1">
    <location>
        <begin position="193"/>
        <end position="220"/>
    </location>
</feature>
<gene>
    <name evidence="2" type="ORF">BECKUNK1418G_GA0071005_103623</name>
    <name evidence="3" type="ORF">BECKUNK1418H_GA0071006_104324</name>
</gene>
<feature type="transmembrane region" description="Helical" evidence="1">
    <location>
        <begin position="109"/>
        <end position="131"/>
    </location>
</feature>
<feature type="transmembrane region" description="Helical" evidence="1">
    <location>
        <begin position="325"/>
        <end position="344"/>
    </location>
</feature>
<keyword evidence="1" id="KW-0812">Transmembrane</keyword>
<feature type="transmembrane region" description="Helical" evidence="1">
    <location>
        <begin position="455"/>
        <end position="473"/>
    </location>
</feature>
<dbReference type="EMBL" id="CAADFZ010000036">
    <property type="protein sequence ID" value="VFK63752.1"/>
    <property type="molecule type" value="Genomic_DNA"/>
</dbReference>
<evidence type="ECO:0000313" key="2">
    <source>
        <dbReference type="EMBL" id="VFK63752.1"/>
    </source>
</evidence>
<feature type="transmembrane region" description="Helical" evidence="1">
    <location>
        <begin position="21"/>
        <end position="42"/>
    </location>
</feature>
<feature type="transmembrane region" description="Helical" evidence="1">
    <location>
        <begin position="356"/>
        <end position="376"/>
    </location>
</feature>
<feature type="transmembrane region" description="Helical" evidence="1">
    <location>
        <begin position="298"/>
        <end position="316"/>
    </location>
</feature>